<sequence>MDGMMLELIQWMQSIMLPTHEMVSDVSGWLTVLERKVADMDCGWEKKVAAIQEVLKSVATSPELFSLTEQVGLIEEHLCQVCQVLKLTDDDDHEQ</sequence>
<name>A0A6A1W2Z2_9ROSI</name>
<comment type="caution">
    <text evidence="1">The sequence shown here is derived from an EMBL/GenBank/DDBJ whole genome shotgun (WGS) entry which is preliminary data.</text>
</comment>
<reference evidence="1 2" key="1">
    <citation type="journal article" date="2019" name="Plant Biotechnol. J.">
        <title>The red bayberry genome and genetic basis of sex determination.</title>
        <authorList>
            <person name="Jia H.M."/>
            <person name="Jia H.J."/>
            <person name="Cai Q.L."/>
            <person name="Wang Y."/>
            <person name="Zhao H.B."/>
            <person name="Yang W.F."/>
            <person name="Wang G.Y."/>
            <person name="Li Y.H."/>
            <person name="Zhan D.L."/>
            <person name="Shen Y.T."/>
            <person name="Niu Q.F."/>
            <person name="Chang L."/>
            <person name="Qiu J."/>
            <person name="Zhao L."/>
            <person name="Xie H.B."/>
            <person name="Fu W.Y."/>
            <person name="Jin J."/>
            <person name="Li X.W."/>
            <person name="Jiao Y."/>
            <person name="Zhou C.C."/>
            <person name="Tu T."/>
            <person name="Chai C.Y."/>
            <person name="Gao J.L."/>
            <person name="Fan L.J."/>
            <person name="van de Weg E."/>
            <person name="Wang J.Y."/>
            <person name="Gao Z.S."/>
        </authorList>
    </citation>
    <scope>NUCLEOTIDE SEQUENCE [LARGE SCALE GENOMIC DNA]</scope>
    <source>
        <tissue evidence="1">Leaves</tissue>
    </source>
</reference>
<keyword evidence="2" id="KW-1185">Reference proteome</keyword>
<protein>
    <submittedName>
        <fullName evidence="1">Uncharacterized protein</fullName>
    </submittedName>
</protein>
<dbReference type="AlphaFoldDB" id="A0A6A1W2Z2"/>
<gene>
    <name evidence="1" type="ORF">CJ030_MR3G012251</name>
</gene>
<accession>A0A6A1W2Z2</accession>
<evidence type="ECO:0000313" key="2">
    <source>
        <dbReference type="Proteomes" id="UP000516437"/>
    </source>
</evidence>
<organism evidence="1 2">
    <name type="scientific">Morella rubra</name>
    <name type="common">Chinese bayberry</name>
    <dbReference type="NCBI Taxonomy" id="262757"/>
    <lineage>
        <taxon>Eukaryota</taxon>
        <taxon>Viridiplantae</taxon>
        <taxon>Streptophyta</taxon>
        <taxon>Embryophyta</taxon>
        <taxon>Tracheophyta</taxon>
        <taxon>Spermatophyta</taxon>
        <taxon>Magnoliopsida</taxon>
        <taxon>eudicotyledons</taxon>
        <taxon>Gunneridae</taxon>
        <taxon>Pentapetalae</taxon>
        <taxon>rosids</taxon>
        <taxon>fabids</taxon>
        <taxon>Fagales</taxon>
        <taxon>Myricaceae</taxon>
        <taxon>Morella</taxon>
    </lineage>
</organism>
<dbReference type="Proteomes" id="UP000516437">
    <property type="component" value="Chromosome 3"/>
</dbReference>
<proteinExistence type="predicted"/>
<dbReference type="EMBL" id="RXIC02000021">
    <property type="protein sequence ID" value="KAB1219455.1"/>
    <property type="molecule type" value="Genomic_DNA"/>
</dbReference>
<evidence type="ECO:0000313" key="1">
    <source>
        <dbReference type="EMBL" id="KAB1219455.1"/>
    </source>
</evidence>